<evidence type="ECO:0000313" key="2">
    <source>
        <dbReference type="Proteomes" id="UP000242457"/>
    </source>
</evidence>
<reference evidence="1 2" key="1">
    <citation type="submission" date="2014-07" db="EMBL/GenBank/DDBJ databases">
        <title>Genomic and transcriptomic analysis on Apis cerana provide comprehensive insights into honey bee biology.</title>
        <authorList>
            <person name="Diao Q."/>
            <person name="Sun L."/>
            <person name="Zheng H."/>
            <person name="Zheng H."/>
            <person name="Xu S."/>
            <person name="Wang S."/>
            <person name="Zeng Z."/>
            <person name="Hu F."/>
            <person name="Su S."/>
            <person name="Wu J."/>
        </authorList>
    </citation>
    <scope>NUCLEOTIDE SEQUENCE [LARGE SCALE GENOMIC DNA]</scope>
    <source>
        <tissue evidence="1">Pupae without intestine</tissue>
    </source>
</reference>
<dbReference type="Proteomes" id="UP000242457">
    <property type="component" value="Unassembled WGS sequence"/>
</dbReference>
<protein>
    <submittedName>
        <fullName evidence="1">Uncharacterized protein</fullName>
    </submittedName>
</protein>
<dbReference type="OrthoDB" id="8119829at2759"/>
<name>A0A2A3E3D5_APICC</name>
<dbReference type="AlphaFoldDB" id="A0A2A3E3D5"/>
<organism evidence="1 2">
    <name type="scientific">Apis cerana cerana</name>
    <name type="common">Oriental honeybee</name>
    <dbReference type="NCBI Taxonomy" id="94128"/>
    <lineage>
        <taxon>Eukaryota</taxon>
        <taxon>Metazoa</taxon>
        <taxon>Ecdysozoa</taxon>
        <taxon>Arthropoda</taxon>
        <taxon>Hexapoda</taxon>
        <taxon>Insecta</taxon>
        <taxon>Pterygota</taxon>
        <taxon>Neoptera</taxon>
        <taxon>Endopterygota</taxon>
        <taxon>Hymenoptera</taxon>
        <taxon>Apocrita</taxon>
        <taxon>Aculeata</taxon>
        <taxon>Apoidea</taxon>
        <taxon>Anthophila</taxon>
        <taxon>Apidae</taxon>
        <taxon>Apis</taxon>
    </lineage>
</organism>
<gene>
    <name evidence="1" type="ORF">APICC_00981</name>
</gene>
<evidence type="ECO:0000313" key="1">
    <source>
        <dbReference type="EMBL" id="PBC26237.1"/>
    </source>
</evidence>
<sequence length="39" mass="4444">MVYEIGILTDADNITNNNTERHEEVKLSFYNPSNENNGS</sequence>
<keyword evidence="2" id="KW-1185">Reference proteome</keyword>
<accession>A0A2A3E3D5</accession>
<proteinExistence type="predicted"/>
<dbReference type="EMBL" id="KZ288403">
    <property type="protein sequence ID" value="PBC26237.1"/>
    <property type="molecule type" value="Genomic_DNA"/>
</dbReference>